<gene>
    <name evidence="1" type="ORF">DI555_23200</name>
</gene>
<dbReference type="Proteomes" id="UP000249082">
    <property type="component" value="Unassembled WGS sequence"/>
</dbReference>
<organism evidence="1 2">
    <name type="scientific">Novosphingobium pentaromativorans</name>
    <dbReference type="NCBI Taxonomy" id="205844"/>
    <lineage>
        <taxon>Bacteria</taxon>
        <taxon>Pseudomonadati</taxon>
        <taxon>Pseudomonadota</taxon>
        <taxon>Alphaproteobacteria</taxon>
        <taxon>Sphingomonadales</taxon>
        <taxon>Sphingomonadaceae</taxon>
        <taxon>Novosphingobium</taxon>
    </lineage>
</organism>
<evidence type="ECO:0000313" key="1">
    <source>
        <dbReference type="EMBL" id="PZQ50227.1"/>
    </source>
</evidence>
<dbReference type="AlphaFoldDB" id="A0A2W5PZ60"/>
<protein>
    <submittedName>
        <fullName evidence="1">Uncharacterized protein</fullName>
    </submittedName>
</protein>
<accession>A0A2W5PZ60</accession>
<proteinExistence type="predicted"/>
<dbReference type="EMBL" id="QFPX01000043">
    <property type="protein sequence ID" value="PZQ50227.1"/>
    <property type="molecule type" value="Genomic_DNA"/>
</dbReference>
<name>A0A2W5PZ60_9SPHN</name>
<evidence type="ECO:0000313" key="2">
    <source>
        <dbReference type="Proteomes" id="UP000249082"/>
    </source>
</evidence>
<sequence length="570" mass="61922">MQQGNVLWIARLMAPALDACGISTAVVMPSSDAAEFAVQLDDAAVLQAFLAAPSETWAKAYDGPAQSRWFAALYDAIPVANLIVGFEIPPFMKREFASRGMEYLSLHIHPVRFLQDFIFSAYTNSPALAFTMASISCDADEVARQVSRFSARLARLDPVQAHLPDGIPILLGQTSVDSSLITDGRFMRLPDYAGPLAALLDGYTEVAFLKHPLADWRMADVHFLTRDMGKTMIGVSGNSYAHVMSPARLGPIATISSSLGVEAQLFGHECHFLLSDPRDKFAVAELDNSRRVQLDHRVFTPPFWHEIVARSGQGVAALHSSFPFGPDYVRGTLQDTSLEGLEGAGSLPSMAKLIVPGPGLSPARLNEIAGRIAGAGLHDQQQAIERAADHHITLQVSPAPLAADRDWLWDSTVGLPEQYLHGFHPVEEYGVWSDEATCDIIIPLDDAPELELEFEADLSFFSGILDRNPALLICVDGQPVSALIQIGTAQEIHRLSWTAPVAAGAVHCTVQIECSHSARPSDLGMNDDNRSLGFMLHRLFVRARPALQAGNLGKFRVWGLAKGPVELVEP</sequence>
<reference evidence="1 2" key="1">
    <citation type="submission" date="2017-08" db="EMBL/GenBank/DDBJ databases">
        <title>Infants hospitalized years apart are colonized by the same room-sourced microbial strains.</title>
        <authorList>
            <person name="Brooks B."/>
            <person name="Olm M.R."/>
            <person name="Firek B.A."/>
            <person name="Baker R."/>
            <person name="Thomas B.C."/>
            <person name="Morowitz M.J."/>
            <person name="Banfield J.F."/>
        </authorList>
    </citation>
    <scope>NUCLEOTIDE SEQUENCE [LARGE SCALE GENOMIC DNA]</scope>
    <source>
        <strain evidence="1">S2_005_002_R2_33</strain>
    </source>
</reference>
<comment type="caution">
    <text evidence="1">The sequence shown here is derived from an EMBL/GenBank/DDBJ whole genome shotgun (WGS) entry which is preliminary data.</text>
</comment>